<evidence type="ECO:0000256" key="10">
    <source>
        <dbReference type="RuleBase" id="RU003918"/>
    </source>
</evidence>
<dbReference type="FunFam" id="2.60.40.10:FF:000458">
    <property type="entry name" value="Molecular chaperone FimC"/>
    <property type="match status" value="1"/>
</dbReference>
<keyword evidence="7" id="KW-0393">Immunoglobulin domain</keyword>
<keyword evidence="6 10" id="KW-0143">Chaperone</keyword>
<comment type="similarity">
    <text evidence="2 10">Belongs to the periplasmic pilus chaperone family.</text>
</comment>
<protein>
    <recommendedName>
        <fullName evidence="9">Chaperone protein HifB</fullName>
    </recommendedName>
</protein>
<comment type="function">
    <text evidence="8">Mediates assembly of pili by forming soluble multimeric complexes with pili subunits as an intermediate step in the assembly process. This protein is involved in type B pili (HifA) assembly.</text>
</comment>
<evidence type="ECO:0000313" key="14">
    <source>
        <dbReference type="EMBL" id="KKZ58059.1"/>
    </source>
</evidence>
<dbReference type="InterPro" id="IPR016148">
    <property type="entry name" value="Pili_assmbl_chaperone_C"/>
</dbReference>
<reference evidence="14 15" key="1">
    <citation type="submission" date="2015-05" db="EMBL/GenBank/DDBJ databases">
        <title>Comparative analyses of the lipooligosaccharides from nottypeable Haemophilus influenzae and Haemophilus haemolyticus.</title>
        <authorList>
            <person name="Post D.M.B."/>
            <person name="Ketterer M.R."/>
            <person name="Coffin J.E."/>
            <person name="Reinders L.M."/>
            <person name="Munson R.S.Jr."/>
            <person name="Bair T.B."/>
            <person name="Murphy T.F."/>
            <person name="Foster E."/>
            <person name="Gibson B.W."/>
            <person name="Apicella M.A."/>
        </authorList>
    </citation>
    <scope>NUCLEOTIDE SEQUENCE [LARGE SCALE GENOMIC DNA]</scope>
    <source>
        <strain evidence="14 15">11P18</strain>
    </source>
</reference>
<evidence type="ECO:0000256" key="2">
    <source>
        <dbReference type="ARBA" id="ARBA00007399"/>
    </source>
</evidence>
<evidence type="ECO:0000313" key="15">
    <source>
        <dbReference type="Proteomes" id="UP000034750"/>
    </source>
</evidence>
<evidence type="ECO:0000256" key="6">
    <source>
        <dbReference type="ARBA" id="ARBA00023186"/>
    </source>
</evidence>
<feature type="chain" id="PRO_5005655222" description="Chaperone protein HifB" evidence="11">
    <location>
        <begin position="19"/>
        <end position="231"/>
    </location>
</feature>
<organism evidence="14 15">
    <name type="scientific">Haemophilus haemolyticus</name>
    <dbReference type="NCBI Taxonomy" id="726"/>
    <lineage>
        <taxon>Bacteria</taxon>
        <taxon>Pseudomonadati</taxon>
        <taxon>Pseudomonadota</taxon>
        <taxon>Gammaproteobacteria</taxon>
        <taxon>Pasteurellales</taxon>
        <taxon>Pasteurellaceae</taxon>
        <taxon>Haemophilus</taxon>
    </lineage>
</organism>
<evidence type="ECO:0000256" key="4">
    <source>
        <dbReference type="ARBA" id="ARBA00022729"/>
    </source>
</evidence>
<feature type="domain" description="Pili assembly chaperone C-terminal" evidence="13">
    <location>
        <begin position="167"/>
        <end position="223"/>
    </location>
</feature>
<evidence type="ECO:0000256" key="3">
    <source>
        <dbReference type="ARBA" id="ARBA00022558"/>
    </source>
</evidence>
<dbReference type="InterPro" id="IPR050643">
    <property type="entry name" value="Periplasmic_pilus_chap"/>
</dbReference>
<keyword evidence="3" id="KW-1029">Fimbrium biogenesis</keyword>
<proteinExistence type="inferred from homology"/>
<dbReference type="Gene3D" id="2.60.40.10">
    <property type="entry name" value="Immunoglobulins"/>
    <property type="match status" value="2"/>
</dbReference>
<comment type="subcellular location">
    <subcellularLocation>
        <location evidence="1 10">Periplasm</location>
    </subcellularLocation>
</comment>
<gene>
    <name evidence="14" type="ORF">AAX18_07700</name>
</gene>
<comment type="caution">
    <text evidence="14">The sequence shown here is derived from an EMBL/GenBank/DDBJ whole genome shotgun (WGS) entry which is preliminary data.</text>
</comment>
<accession>A0A0M3G547</accession>
<keyword evidence="4 11" id="KW-0732">Signal</keyword>
<dbReference type="InterPro" id="IPR018046">
    <property type="entry name" value="Pili_assmbl_chaperone_CS"/>
</dbReference>
<dbReference type="GO" id="GO:0071555">
    <property type="term" value="P:cell wall organization"/>
    <property type="evidence" value="ECO:0007669"/>
    <property type="project" value="InterPro"/>
</dbReference>
<evidence type="ECO:0000259" key="13">
    <source>
        <dbReference type="Pfam" id="PF02753"/>
    </source>
</evidence>
<evidence type="ECO:0000256" key="7">
    <source>
        <dbReference type="ARBA" id="ARBA00023319"/>
    </source>
</evidence>
<feature type="domain" description="Pili assembly chaperone N-terminal" evidence="12">
    <location>
        <begin position="20"/>
        <end position="145"/>
    </location>
</feature>
<dbReference type="PANTHER" id="PTHR30251:SF2">
    <property type="entry name" value="FIMBRIAL CHAPERONE YADV-RELATED"/>
    <property type="match status" value="1"/>
</dbReference>
<dbReference type="InterPro" id="IPR008962">
    <property type="entry name" value="PapD-like_sf"/>
</dbReference>
<dbReference type="EMBL" id="LCTK01000033">
    <property type="protein sequence ID" value="KKZ58059.1"/>
    <property type="molecule type" value="Genomic_DNA"/>
</dbReference>
<sequence>MFKKTFFLLGIMPFFSYANVVITGTRVIYPADQKSISVQLTNVGNEPSLVQSWLDKGNISSNPNTESVPFIIAPPVTRVEANAGQTLRINFTNTESLAQDRESLFYFNLLDIPPKPSDSDLQNNPNYLQLAIRSRLKFFYRPSGLKITPSDAYKQVKWKIQSNGINIDNQSPYYITYNHFQIGGQTVHPKEMIPPFSQHLFEAKGIKPGSTVKWSVVNDYGGDETGESPLQ</sequence>
<evidence type="ECO:0000256" key="9">
    <source>
        <dbReference type="ARBA" id="ARBA00071520"/>
    </source>
</evidence>
<dbReference type="SUPFAM" id="SSF49584">
    <property type="entry name" value="Periplasmic chaperone C-domain"/>
    <property type="match status" value="1"/>
</dbReference>
<dbReference type="PRINTS" id="PR00969">
    <property type="entry name" value="CHAPERONPILI"/>
</dbReference>
<evidence type="ECO:0000256" key="8">
    <source>
        <dbReference type="ARBA" id="ARBA00057511"/>
    </source>
</evidence>
<dbReference type="Pfam" id="PF02753">
    <property type="entry name" value="PapD_C"/>
    <property type="match status" value="1"/>
</dbReference>
<dbReference type="SUPFAM" id="SSF49354">
    <property type="entry name" value="PapD-like"/>
    <property type="match status" value="1"/>
</dbReference>
<dbReference type="PATRIC" id="fig|726.54.peg.1538"/>
<dbReference type="PANTHER" id="PTHR30251">
    <property type="entry name" value="PILUS ASSEMBLY CHAPERONE"/>
    <property type="match status" value="1"/>
</dbReference>
<dbReference type="GO" id="GO:0030288">
    <property type="term" value="C:outer membrane-bounded periplasmic space"/>
    <property type="evidence" value="ECO:0007669"/>
    <property type="project" value="InterPro"/>
</dbReference>
<dbReference type="InterPro" id="IPR036316">
    <property type="entry name" value="Pili_assmbl_chap_C_dom_sf"/>
</dbReference>
<keyword evidence="5" id="KW-0574">Periplasm</keyword>
<dbReference type="InterPro" id="IPR016147">
    <property type="entry name" value="Pili_assmbl_chaperone_N"/>
</dbReference>
<evidence type="ECO:0000259" key="12">
    <source>
        <dbReference type="Pfam" id="PF00345"/>
    </source>
</evidence>
<feature type="signal peptide" evidence="11">
    <location>
        <begin position="1"/>
        <end position="18"/>
    </location>
</feature>
<evidence type="ECO:0000256" key="1">
    <source>
        <dbReference type="ARBA" id="ARBA00004418"/>
    </source>
</evidence>
<evidence type="ECO:0000256" key="5">
    <source>
        <dbReference type="ARBA" id="ARBA00022764"/>
    </source>
</evidence>
<dbReference type="RefSeq" id="WP_046953473.1">
    <property type="nucleotide sequence ID" value="NZ_LCTK01000033.1"/>
</dbReference>
<name>A0A0M3G547_HAEHA</name>
<dbReference type="InterPro" id="IPR001829">
    <property type="entry name" value="Pili_assmbl_chaperone_bac"/>
</dbReference>
<dbReference type="Proteomes" id="UP000034750">
    <property type="component" value="Unassembled WGS sequence"/>
</dbReference>
<dbReference type="AlphaFoldDB" id="A0A0M3G547"/>
<dbReference type="Pfam" id="PF00345">
    <property type="entry name" value="PapD_N"/>
    <property type="match status" value="1"/>
</dbReference>
<dbReference type="InterPro" id="IPR013783">
    <property type="entry name" value="Ig-like_fold"/>
</dbReference>
<dbReference type="PROSITE" id="PS00635">
    <property type="entry name" value="PILI_CHAPERONE"/>
    <property type="match status" value="1"/>
</dbReference>
<evidence type="ECO:0000256" key="11">
    <source>
        <dbReference type="SAM" id="SignalP"/>
    </source>
</evidence>